<keyword evidence="1" id="KW-1133">Transmembrane helix</keyword>
<protein>
    <submittedName>
        <fullName evidence="3">GHKL domain-containing protein</fullName>
    </submittedName>
</protein>
<proteinExistence type="predicted"/>
<feature type="transmembrane region" description="Helical" evidence="1">
    <location>
        <begin position="125"/>
        <end position="146"/>
    </location>
</feature>
<evidence type="ECO:0000256" key="1">
    <source>
        <dbReference type="SAM" id="Phobius"/>
    </source>
</evidence>
<dbReference type="Pfam" id="PF14501">
    <property type="entry name" value="HATPase_c_5"/>
    <property type="match status" value="1"/>
</dbReference>
<dbReference type="Gene3D" id="3.30.565.10">
    <property type="entry name" value="Histidine kinase-like ATPase, C-terminal domain"/>
    <property type="match status" value="1"/>
</dbReference>
<reference evidence="3 4" key="1">
    <citation type="submission" date="2018-02" db="EMBL/GenBank/DDBJ databases">
        <title>Genomic Encyclopedia of Archaeal and Bacterial Type Strains, Phase II (KMG-II): from individual species to whole genera.</title>
        <authorList>
            <person name="Goeker M."/>
        </authorList>
    </citation>
    <scope>NUCLEOTIDE SEQUENCE [LARGE SCALE GENOMIC DNA]</scope>
    <source>
        <strain evidence="3 4">DSM 3808</strain>
    </source>
</reference>
<feature type="transmembrane region" description="Helical" evidence="1">
    <location>
        <begin position="158"/>
        <end position="182"/>
    </location>
</feature>
<keyword evidence="1" id="KW-0472">Membrane</keyword>
<dbReference type="CDD" id="cd16935">
    <property type="entry name" value="HATPase_AgrC-ComD-like"/>
    <property type="match status" value="1"/>
</dbReference>
<dbReference type="InterPro" id="IPR036890">
    <property type="entry name" value="HATPase_C_sf"/>
</dbReference>
<dbReference type="EMBL" id="PTJA01000003">
    <property type="protein sequence ID" value="PPK81848.1"/>
    <property type="molecule type" value="Genomic_DNA"/>
</dbReference>
<keyword evidence="4" id="KW-1185">Reference proteome</keyword>
<comment type="caution">
    <text evidence="3">The sequence shown here is derived from an EMBL/GenBank/DDBJ whole genome shotgun (WGS) entry which is preliminary data.</text>
</comment>
<accession>A0A2S6HV80</accession>
<organism evidence="3 4">
    <name type="scientific">Lacrimispora xylanisolvens</name>
    <dbReference type="NCBI Taxonomy" id="384636"/>
    <lineage>
        <taxon>Bacteria</taxon>
        <taxon>Bacillati</taxon>
        <taxon>Bacillota</taxon>
        <taxon>Clostridia</taxon>
        <taxon>Lachnospirales</taxon>
        <taxon>Lachnospiraceae</taxon>
        <taxon>Lacrimispora</taxon>
    </lineage>
</organism>
<feature type="transmembrane region" description="Helical" evidence="1">
    <location>
        <begin position="194"/>
        <end position="215"/>
    </location>
</feature>
<feature type="transmembrane region" description="Helical" evidence="1">
    <location>
        <begin position="39"/>
        <end position="58"/>
    </location>
</feature>
<dbReference type="SUPFAM" id="SSF55874">
    <property type="entry name" value="ATPase domain of HSP90 chaperone/DNA topoisomerase II/histidine kinase"/>
    <property type="match status" value="1"/>
</dbReference>
<dbReference type="Proteomes" id="UP000237749">
    <property type="component" value="Unassembled WGS sequence"/>
</dbReference>
<dbReference type="AlphaFoldDB" id="A0A2S6HV80"/>
<dbReference type="InterPro" id="IPR032834">
    <property type="entry name" value="NatK-like_C"/>
</dbReference>
<name>A0A2S6HV80_9FIRM</name>
<evidence type="ECO:0000259" key="2">
    <source>
        <dbReference type="Pfam" id="PF14501"/>
    </source>
</evidence>
<sequence>MMNHIALTEIPRLYTGIAEWAACTIYVLNLKRKLKGPSLAAVMCAACLLQCGIQLAAGTFPKSLWIPGMLLAIGLMQVYFMITCEVTAGSAGYYCVRSFILAEFTASLEWQLYYNAVLSTQISEMWLNILVFFIVFGAVFGGAYFLERKHIRKETITLKELLFVTATGVTVFFVSNLSFVYSNSPFSSQITKEIFNIRTLVDLSGLVILFAYHILRQEMQVKYDLEAMRNILQSQYSQYRKSGESIEMVNRKYHDLKHQIAVLRAEQDSEKRLAFLDEMESEIRTYEAQNKTGNSVVDTILTGKSMTCQRHEIELTSVVDGKLLNFIHVMDICTILGNALDNAIECAIQIEEKEKRLIHVEVLSKKDFVVLRFENYFEGNIQFENNQPATTKANKEYHGYGIKSIKYTVKKYNGWVTIDTKDNWFKLNVVIPLPRED</sequence>
<keyword evidence="1" id="KW-0812">Transmembrane</keyword>
<evidence type="ECO:0000313" key="4">
    <source>
        <dbReference type="Proteomes" id="UP000237749"/>
    </source>
</evidence>
<dbReference type="PANTHER" id="PTHR40448:SF1">
    <property type="entry name" value="TWO-COMPONENT SENSOR HISTIDINE KINASE"/>
    <property type="match status" value="1"/>
</dbReference>
<feature type="domain" description="Sensor histidine kinase NatK-like C-terminal" evidence="2">
    <location>
        <begin position="328"/>
        <end position="432"/>
    </location>
</feature>
<evidence type="ECO:0000313" key="3">
    <source>
        <dbReference type="EMBL" id="PPK81848.1"/>
    </source>
</evidence>
<dbReference type="OrthoDB" id="358728at2"/>
<dbReference type="RefSeq" id="WP_104435786.1">
    <property type="nucleotide sequence ID" value="NZ_PTJA01000003.1"/>
</dbReference>
<dbReference type="GO" id="GO:0042802">
    <property type="term" value="F:identical protein binding"/>
    <property type="evidence" value="ECO:0007669"/>
    <property type="project" value="TreeGrafter"/>
</dbReference>
<gene>
    <name evidence="3" type="ORF">BXY41_10355</name>
</gene>
<dbReference type="PANTHER" id="PTHR40448">
    <property type="entry name" value="TWO-COMPONENT SENSOR HISTIDINE KINASE"/>
    <property type="match status" value="1"/>
</dbReference>